<protein>
    <submittedName>
        <fullName evidence="4">Helix-turn-helix transcriptional regulator</fullName>
    </submittedName>
</protein>
<dbReference type="SMART" id="SM00530">
    <property type="entry name" value="HTH_XRE"/>
    <property type="match status" value="1"/>
</dbReference>
<dbReference type="InterPro" id="IPR001387">
    <property type="entry name" value="Cro/C1-type_HTH"/>
</dbReference>
<keyword evidence="2" id="KW-0812">Transmembrane</keyword>
<dbReference type="Gene3D" id="1.10.260.40">
    <property type="entry name" value="lambda repressor-like DNA-binding domains"/>
    <property type="match status" value="1"/>
</dbReference>
<dbReference type="EMBL" id="CP042374">
    <property type="protein sequence ID" value="QEA33448.1"/>
    <property type="molecule type" value="Genomic_DNA"/>
</dbReference>
<reference evidence="4 5" key="1">
    <citation type="submission" date="2019-06" db="EMBL/GenBank/DDBJ databases">
        <title>Genome analyses of bacteria isolated from kimchi.</title>
        <authorList>
            <person name="Lee S."/>
            <person name="Ahn S."/>
            <person name="Roh S."/>
        </authorList>
    </citation>
    <scope>NUCLEOTIDE SEQUENCE [LARGE SCALE GENOMIC DNA]</scope>
    <source>
        <strain evidence="4 5">CBA3620</strain>
    </source>
</reference>
<proteinExistence type="predicted"/>
<dbReference type="CDD" id="cd00093">
    <property type="entry name" value="HTH_XRE"/>
    <property type="match status" value="1"/>
</dbReference>
<dbReference type="PANTHER" id="PTHR46558:SF15">
    <property type="entry name" value="HELIX-TURN-HELIX DOMAIN PROTEIN"/>
    <property type="match status" value="1"/>
</dbReference>
<dbReference type="GO" id="GO:0003677">
    <property type="term" value="F:DNA binding"/>
    <property type="evidence" value="ECO:0007669"/>
    <property type="project" value="UniProtKB-KW"/>
</dbReference>
<keyword evidence="2" id="KW-0472">Membrane</keyword>
<evidence type="ECO:0000259" key="3">
    <source>
        <dbReference type="PROSITE" id="PS50943"/>
    </source>
</evidence>
<feature type="domain" description="HTH cro/C1-type" evidence="3">
    <location>
        <begin position="7"/>
        <end position="61"/>
    </location>
</feature>
<dbReference type="PROSITE" id="PS50943">
    <property type="entry name" value="HTH_CROC1"/>
    <property type="match status" value="1"/>
</dbReference>
<keyword evidence="2" id="KW-1133">Transmembrane helix</keyword>
<dbReference type="RefSeq" id="WP_014973609.1">
    <property type="nucleotide sequence ID" value="NZ_CP042374.1"/>
</dbReference>
<evidence type="ECO:0000313" key="5">
    <source>
        <dbReference type="Proteomes" id="UP000321332"/>
    </source>
</evidence>
<gene>
    <name evidence="4" type="ORF">FGL89_04510</name>
</gene>
<dbReference type="PANTHER" id="PTHR46558">
    <property type="entry name" value="TRACRIPTIONAL REGULATORY PROTEIN-RELATED-RELATED"/>
    <property type="match status" value="1"/>
</dbReference>
<dbReference type="Pfam" id="PF01381">
    <property type="entry name" value="HTH_3"/>
    <property type="match status" value="1"/>
</dbReference>
<evidence type="ECO:0000256" key="2">
    <source>
        <dbReference type="SAM" id="Phobius"/>
    </source>
</evidence>
<evidence type="ECO:0000313" key="4">
    <source>
        <dbReference type="EMBL" id="QEA33448.1"/>
    </source>
</evidence>
<evidence type="ECO:0000256" key="1">
    <source>
        <dbReference type="ARBA" id="ARBA00023125"/>
    </source>
</evidence>
<dbReference type="InterPro" id="IPR010982">
    <property type="entry name" value="Lambda_DNA-bd_dom_sf"/>
</dbReference>
<dbReference type="GeneID" id="61186998"/>
<dbReference type="OMA" id="YRENLTH"/>
<organism evidence="4 5">
    <name type="scientific">Leuconostoc carnosum</name>
    <dbReference type="NCBI Taxonomy" id="1252"/>
    <lineage>
        <taxon>Bacteria</taxon>
        <taxon>Bacillati</taxon>
        <taxon>Bacillota</taxon>
        <taxon>Bacilli</taxon>
        <taxon>Lactobacillales</taxon>
        <taxon>Lactobacillaceae</taxon>
        <taxon>Leuconostoc</taxon>
    </lineage>
</organism>
<feature type="transmembrane region" description="Helical" evidence="2">
    <location>
        <begin position="81"/>
        <end position="99"/>
    </location>
</feature>
<sequence length="251" mass="29225">MDIGDRIKEQRLNRSWTQEKLASSLNVSRSAVSGWEVGRNYPDLETIVLISDLFEISLDKLLREDTSMVKETSKRTKRFKFYQITLIILSLLVVSYIGYNQKLRHDEHTYRANLKSHGWLMDNNDGHSDGNAYTIEQEGINYWTYIMPTGWIGFPLTENKVNVIVRDKHLVVDIKDDKNFEAIISKSNDKNVTFSASVTIDKNANFLHSNETLSSNKKHKIKRYLLQYKDNYQQMIDRGTIKRAQIISKTK</sequence>
<dbReference type="SUPFAM" id="SSF47413">
    <property type="entry name" value="lambda repressor-like DNA-binding domains"/>
    <property type="match status" value="1"/>
</dbReference>
<dbReference type="Proteomes" id="UP000321332">
    <property type="component" value="Chromosome"/>
</dbReference>
<accession>A0AAE6IK42</accession>
<name>A0AAE6IK42_LEUCA</name>
<dbReference type="AlphaFoldDB" id="A0AAE6IK42"/>
<keyword evidence="1" id="KW-0238">DNA-binding</keyword>